<dbReference type="GeneID" id="66578539"/>
<dbReference type="PANTHER" id="PTHR30283">
    <property type="entry name" value="PEROXIDE STRESS RESPONSE PROTEIN YAAA"/>
    <property type="match status" value="1"/>
</dbReference>
<dbReference type="Proteomes" id="UP000265489">
    <property type="component" value="Unassembled WGS sequence"/>
</dbReference>
<dbReference type="NCBIfam" id="NF002543">
    <property type="entry name" value="PRK02101.1-4"/>
    <property type="match status" value="1"/>
</dbReference>
<dbReference type="Pfam" id="PF03883">
    <property type="entry name" value="H2O2_YaaD"/>
    <property type="match status" value="1"/>
</dbReference>
<comment type="similarity">
    <text evidence="1">Belongs to the UPF0246 family.</text>
</comment>
<dbReference type="GO" id="GO:0005829">
    <property type="term" value="C:cytosol"/>
    <property type="evidence" value="ECO:0007669"/>
    <property type="project" value="TreeGrafter"/>
</dbReference>
<dbReference type="PANTHER" id="PTHR30283:SF4">
    <property type="entry name" value="PEROXIDE STRESS RESISTANCE PROTEIN YAAA"/>
    <property type="match status" value="1"/>
</dbReference>
<evidence type="ECO:0000256" key="1">
    <source>
        <dbReference type="HAMAP-Rule" id="MF_00652"/>
    </source>
</evidence>
<comment type="caution">
    <text evidence="2">The sequence shown here is derived from an EMBL/GenBank/DDBJ whole genome shotgun (WGS) entry which is preliminary data.</text>
</comment>
<sequence>MKIIISPAKKMKIIDDVVIQCTTPLFLLKTTKLLHHLQCLDYEELKSYLKCSDTIAKTTYEQFQNMSLDKNCTPAILSYSGIQYQYMAPHVFTDDQMKYIQEHLYILSGFYGLLRPLDAITPYRLEMQTKCPFSLYDFWKEDLAKQVDEPILNLASEEYAKIIRKYKPLVDVRFIEENGKEKGVYAKMARGAMVRYLAENEIEDIKDITSFNELDYVFDASQSTEKLYIFQKKLSS</sequence>
<evidence type="ECO:0000313" key="3">
    <source>
        <dbReference type="Proteomes" id="UP000265489"/>
    </source>
</evidence>
<evidence type="ECO:0000313" key="2">
    <source>
        <dbReference type="EMBL" id="RGU93740.1"/>
    </source>
</evidence>
<dbReference type="AlphaFoldDB" id="A0A395WCD1"/>
<dbReference type="GO" id="GO:0033194">
    <property type="term" value="P:response to hydroperoxide"/>
    <property type="evidence" value="ECO:0007669"/>
    <property type="project" value="TreeGrafter"/>
</dbReference>
<accession>A0A395WCD1</accession>
<reference evidence="2 3" key="1">
    <citation type="submission" date="2018-08" db="EMBL/GenBank/DDBJ databases">
        <title>A genome reference for cultivated species of the human gut microbiota.</title>
        <authorList>
            <person name="Zou Y."/>
            <person name="Xue W."/>
            <person name="Luo G."/>
        </authorList>
    </citation>
    <scope>NUCLEOTIDE SEQUENCE [LARGE SCALE GENOMIC DNA]</scope>
    <source>
        <strain evidence="2 3">AF15-20</strain>
    </source>
</reference>
<protein>
    <recommendedName>
        <fullName evidence="1">UPF0246 protein DWW32_01630</fullName>
    </recommendedName>
</protein>
<name>A0A395WCD1_9FIRM</name>
<dbReference type="RefSeq" id="WP_118324526.1">
    <property type="nucleotide sequence ID" value="NZ_DAWEIE010000006.1"/>
</dbReference>
<dbReference type="HAMAP" id="MF_00652">
    <property type="entry name" value="UPF0246"/>
    <property type="match status" value="1"/>
</dbReference>
<organism evidence="2 3">
    <name type="scientific">Holdemanella biformis</name>
    <dbReference type="NCBI Taxonomy" id="1735"/>
    <lineage>
        <taxon>Bacteria</taxon>
        <taxon>Bacillati</taxon>
        <taxon>Bacillota</taxon>
        <taxon>Erysipelotrichia</taxon>
        <taxon>Erysipelotrichales</taxon>
        <taxon>Erysipelotrichaceae</taxon>
        <taxon>Holdemanella</taxon>
    </lineage>
</organism>
<proteinExistence type="inferred from homology"/>
<dbReference type="InterPro" id="IPR005583">
    <property type="entry name" value="YaaA"/>
</dbReference>
<dbReference type="EMBL" id="QRYQ01000002">
    <property type="protein sequence ID" value="RGU93740.1"/>
    <property type="molecule type" value="Genomic_DNA"/>
</dbReference>
<gene>
    <name evidence="2" type="ORF">DWW32_01630</name>
</gene>